<evidence type="ECO:0000313" key="1">
    <source>
        <dbReference type="EMBL" id="RKS51677.1"/>
    </source>
</evidence>
<comment type="caution">
    <text evidence="1">The sequence shown here is derived from an EMBL/GenBank/DDBJ whole genome shotgun (WGS) entry which is preliminary data.</text>
</comment>
<dbReference type="EMBL" id="RBLI01000001">
    <property type="protein sequence ID" value="RKS51677.1"/>
    <property type="molecule type" value="Genomic_DNA"/>
</dbReference>
<keyword evidence="2" id="KW-1185">Reference proteome</keyword>
<gene>
    <name evidence="1" type="ORF">BDE18_0934</name>
</gene>
<accession>A0ABX9SG07</accession>
<sequence length="76" mass="8151">MAFAARGTSLHAWCQESGVKMQNARASLLGQWRGPKAQQLIERILEAAERPHGCMVPLSNLAGIGPLPATRMGIPT</sequence>
<proteinExistence type="predicted"/>
<protein>
    <submittedName>
        <fullName evidence="1">Uncharacterized protein</fullName>
    </submittedName>
</protein>
<evidence type="ECO:0000313" key="2">
    <source>
        <dbReference type="Proteomes" id="UP000273626"/>
    </source>
</evidence>
<name>A0ABX9SG07_PARPN</name>
<dbReference type="Proteomes" id="UP000273626">
    <property type="component" value="Unassembled WGS sequence"/>
</dbReference>
<organism evidence="1 2">
    <name type="scientific">Paracoccus pantotrophus</name>
    <name type="common">Thiosphaera pantotropha</name>
    <dbReference type="NCBI Taxonomy" id="82367"/>
    <lineage>
        <taxon>Bacteria</taxon>
        <taxon>Pseudomonadati</taxon>
        <taxon>Pseudomonadota</taxon>
        <taxon>Alphaproteobacteria</taxon>
        <taxon>Rhodobacterales</taxon>
        <taxon>Paracoccaceae</taxon>
        <taxon>Paracoccus</taxon>
    </lineage>
</organism>
<reference evidence="1" key="1">
    <citation type="submission" date="2018-10" db="EMBL/GenBank/DDBJ databases">
        <title>Genomic Encyclopedia of Archaeal and Bacterial Type Strains, Phase II (KMG-II): from individual species to whole genera.</title>
        <authorList>
            <person name="Goeker M."/>
        </authorList>
    </citation>
    <scope>NUCLEOTIDE SEQUENCE [LARGE SCALE GENOMIC DNA]</scope>
    <source>
        <strain evidence="1">DSM 2944</strain>
    </source>
</reference>